<dbReference type="InterPro" id="IPR001444">
    <property type="entry name" value="Flag_bb_rod_N"/>
</dbReference>
<dbReference type="Pfam" id="PF00460">
    <property type="entry name" value="Flg_bb_rod"/>
    <property type="match status" value="1"/>
</dbReference>
<sequence>MSNSLMNTAMSGINAAQVAMGVVGNNIANSKNADYNRQTTVMTQNNGTMSPVGFVGNGVVVSTINREYSEFISQEYNAGQTKLAALKAYNQQITQINNLLADKDASLSNSIEDVFKSLGVVESNAKDSAARTTVLDKAQGLVSRFQEADGFLRQIDHGINSQIEHNVQEINKYAEEIAKLNNEITRMRGAGRGEPLALLDKRDEAVNRLNQLVEINVVQQDGDTYNVSFGGGMMLVSGNKSYQMEAIPSSTDSSRITLGYNNGTVGTREIDERFISQGALGGVLQVRKEVVDPTRNKLNQLALVMADQFNQVQNSGFDLHNKKGEDFFNFTKPVVISNSNNKGTAEITVEYADTTKVKASDYTLKFEGGDWKVQRVSDSAMIPVKKGGDTLEFDGLKVRLDSAKAEEHDTYTLKTVSNVVANLKVNPNLKNDSSLLAMASDKNAGPSDNRNAKKFLELQNKDLVDGKSSFTEAYASLVSTVGSTANRVQVSVDTQGHIVDKVNSTRQSISGVNMDEEYGELQRLQQYYLANARVIQTATTLFDAILGIR</sequence>
<dbReference type="GO" id="GO:0005198">
    <property type="term" value="F:structural molecule activity"/>
    <property type="evidence" value="ECO:0007669"/>
    <property type="project" value="UniProtKB-UniRule"/>
</dbReference>
<dbReference type="NCBIfam" id="TIGR02492">
    <property type="entry name" value="flgK_ends"/>
    <property type="match status" value="1"/>
</dbReference>
<evidence type="ECO:0000259" key="9">
    <source>
        <dbReference type="Pfam" id="PF00460"/>
    </source>
</evidence>
<dbReference type="Proteomes" id="UP000194350">
    <property type="component" value="Unassembled WGS sequence"/>
</dbReference>
<dbReference type="GO" id="GO:0044780">
    <property type="term" value="P:bacterial-type flagellum assembly"/>
    <property type="evidence" value="ECO:0007669"/>
    <property type="project" value="InterPro"/>
</dbReference>
<feature type="domain" description="Flagellar basal-body/hook protein C-terminal" evidence="10">
    <location>
        <begin position="508"/>
        <end position="546"/>
    </location>
</feature>
<keyword evidence="8" id="KW-0175">Coiled coil</keyword>
<dbReference type="AlphaFoldDB" id="A0A1Y2SIH6"/>
<dbReference type="Pfam" id="PF06429">
    <property type="entry name" value="Flg_bbr_C"/>
    <property type="match status" value="1"/>
</dbReference>
<dbReference type="STRING" id="351656.Xvie_01241"/>
<dbReference type="InterPro" id="IPR049119">
    <property type="entry name" value="FlgK_D2-like"/>
</dbReference>
<dbReference type="GO" id="GO:0005576">
    <property type="term" value="C:extracellular region"/>
    <property type="evidence" value="ECO:0007669"/>
    <property type="project" value="UniProtKB-SubCell"/>
</dbReference>
<evidence type="ECO:0000313" key="13">
    <source>
        <dbReference type="EMBL" id="OTA17389.1"/>
    </source>
</evidence>
<dbReference type="EMBL" id="MUBJ01000004">
    <property type="protein sequence ID" value="OTA17389.1"/>
    <property type="molecule type" value="Genomic_DNA"/>
</dbReference>
<feature type="domain" description="Flagellar hook-associated protein FlgK helical" evidence="12">
    <location>
        <begin position="94"/>
        <end position="328"/>
    </location>
</feature>
<dbReference type="Pfam" id="PF21158">
    <property type="entry name" value="flgK_1st_1"/>
    <property type="match status" value="1"/>
</dbReference>
<dbReference type="Pfam" id="PF22638">
    <property type="entry name" value="FlgK_D1"/>
    <property type="match status" value="1"/>
</dbReference>
<feature type="domain" description="Flagellar basal body rod protein N-terminal" evidence="9">
    <location>
        <begin position="6"/>
        <end position="30"/>
    </location>
</feature>
<protein>
    <recommendedName>
        <fullName evidence="4 7">Flagellar hook-associated protein 1</fullName>
        <shortName evidence="7">HAP1</shortName>
    </recommendedName>
</protein>
<keyword evidence="13" id="KW-0969">Cilium</keyword>
<feature type="domain" description="Flagellar hook-associated protein 1 D2-like" evidence="11">
    <location>
        <begin position="336"/>
        <end position="415"/>
    </location>
</feature>
<name>A0A1Y2SIH6_9GAMM</name>
<evidence type="ECO:0000256" key="8">
    <source>
        <dbReference type="SAM" id="Coils"/>
    </source>
</evidence>
<dbReference type="GO" id="GO:0009424">
    <property type="term" value="C:bacterial-type flagellum hook"/>
    <property type="evidence" value="ECO:0007669"/>
    <property type="project" value="UniProtKB-UniRule"/>
</dbReference>
<dbReference type="PANTHER" id="PTHR30033:SF1">
    <property type="entry name" value="FLAGELLAR HOOK-ASSOCIATED PROTEIN 1"/>
    <property type="match status" value="1"/>
</dbReference>
<accession>A0A1Y2SIH6</accession>
<keyword evidence="5 7" id="KW-0964">Secreted</keyword>
<dbReference type="InterPro" id="IPR002371">
    <property type="entry name" value="FlgK"/>
</dbReference>
<evidence type="ECO:0000259" key="10">
    <source>
        <dbReference type="Pfam" id="PF06429"/>
    </source>
</evidence>
<evidence type="ECO:0000256" key="3">
    <source>
        <dbReference type="ARBA" id="ARBA00009677"/>
    </source>
</evidence>
<dbReference type="PRINTS" id="PR01005">
    <property type="entry name" value="FLGHOOKAP1"/>
</dbReference>
<comment type="similarity">
    <text evidence="3 7">Belongs to the flagella basal body rod proteins family.</text>
</comment>
<dbReference type="InterPro" id="IPR053927">
    <property type="entry name" value="FlgK_helical"/>
</dbReference>
<dbReference type="OrthoDB" id="9802553at2"/>
<keyword evidence="13" id="KW-0282">Flagellum</keyword>
<feature type="coiled-coil region" evidence="8">
    <location>
        <begin position="163"/>
        <end position="190"/>
    </location>
</feature>
<comment type="caution">
    <text evidence="13">The sequence shown here is derived from an EMBL/GenBank/DDBJ whole genome shotgun (WGS) entry which is preliminary data.</text>
</comment>
<evidence type="ECO:0000256" key="1">
    <source>
        <dbReference type="ARBA" id="ARBA00004365"/>
    </source>
</evidence>
<dbReference type="SUPFAM" id="SSF64518">
    <property type="entry name" value="Phase 1 flagellin"/>
    <property type="match status" value="1"/>
</dbReference>
<evidence type="ECO:0000256" key="4">
    <source>
        <dbReference type="ARBA" id="ARBA00016244"/>
    </source>
</evidence>
<reference evidence="13 14" key="1">
    <citation type="submission" date="2016-10" db="EMBL/GenBank/DDBJ databases">
        <title>Systematic genetic and metabolomic analysis of Xenorhabdus and Photorhabdus spp., highlights the requirements for a dual symbiotic and pathogenic life style.</title>
        <authorList>
            <person name="Tobias N.J."/>
            <person name="Wolff H."/>
            <person name="Djahanschiri B."/>
            <person name="Pidot S.J."/>
            <person name="Stinear T.P."/>
            <person name="Ebersberger I."/>
            <person name="Bode H.B."/>
        </authorList>
    </citation>
    <scope>NUCLEOTIDE SEQUENCE [LARGE SCALE GENOMIC DNA]</scope>
    <source>
        <strain evidence="13 14">DSM 22392</strain>
    </source>
</reference>
<evidence type="ECO:0000259" key="11">
    <source>
        <dbReference type="Pfam" id="PF21158"/>
    </source>
</evidence>
<evidence type="ECO:0000256" key="5">
    <source>
        <dbReference type="ARBA" id="ARBA00022525"/>
    </source>
</evidence>
<comment type="subcellular location">
    <subcellularLocation>
        <location evidence="1 7">Bacterial flagellum</location>
    </subcellularLocation>
    <subcellularLocation>
        <location evidence="2 7">Secreted</location>
    </subcellularLocation>
</comment>
<dbReference type="InterPro" id="IPR010930">
    <property type="entry name" value="Flg_bb/hook_C_dom"/>
</dbReference>
<evidence type="ECO:0000259" key="12">
    <source>
        <dbReference type="Pfam" id="PF22638"/>
    </source>
</evidence>
<keyword evidence="14" id="KW-1185">Reference proteome</keyword>
<dbReference type="PANTHER" id="PTHR30033">
    <property type="entry name" value="FLAGELLAR HOOK-ASSOCIATED PROTEIN 1"/>
    <property type="match status" value="1"/>
</dbReference>
<organism evidence="13 14">
    <name type="scientific">Xenorhabdus vietnamensis</name>
    <dbReference type="NCBI Taxonomy" id="351656"/>
    <lineage>
        <taxon>Bacteria</taxon>
        <taxon>Pseudomonadati</taxon>
        <taxon>Pseudomonadota</taxon>
        <taxon>Gammaproteobacteria</taxon>
        <taxon>Enterobacterales</taxon>
        <taxon>Morganellaceae</taxon>
        <taxon>Xenorhabdus</taxon>
    </lineage>
</organism>
<evidence type="ECO:0000256" key="7">
    <source>
        <dbReference type="RuleBase" id="RU362065"/>
    </source>
</evidence>
<dbReference type="RefSeq" id="WP_086108464.1">
    <property type="nucleotide sequence ID" value="NZ_CAWNGD010000084.1"/>
</dbReference>
<keyword evidence="13" id="KW-0966">Cell projection</keyword>
<evidence type="ECO:0000256" key="6">
    <source>
        <dbReference type="ARBA" id="ARBA00023143"/>
    </source>
</evidence>
<keyword evidence="6 7" id="KW-0975">Bacterial flagellum</keyword>
<evidence type="ECO:0000256" key="2">
    <source>
        <dbReference type="ARBA" id="ARBA00004613"/>
    </source>
</evidence>
<evidence type="ECO:0000313" key="14">
    <source>
        <dbReference type="Proteomes" id="UP000194350"/>
    </source>
</evidence>
<gene>
    <name evidence="7" type="primary">flgK</name>
    <name evidence="13" type="ORF">Xvie_01241</name>
</gene>
<proteinExistence type="inferred from homology"/>